<keyword evidence="1" id="KW-1133">Transmembrane helix</keyword>
<reference evidence="2 3" key="1">
    <citation type="submission" date="2019-07" db="EMBL/GenBank/DDBJ databases">
        <authorList>
            <person name="Park M."/>
        </authorList>
    </citation>
    <scope>NUCLEOTIDE SEQUENCE [LARGE SCALE GENOMIC DNA]</scope>
    <source>
        <strain evidence="2 3">KCTC32445</strain>
    </source>
</reference>
<gene>
    <name evidence="2" type="ORF">FOM92_13040</name>
</gene>
<keyword evidence="1" id="KW-0812">Transmembrane</keyword>
<name>A0A553WBJ6_9SPHN</name>
<accession>A0A553WBJ6</accession>
<dbReference type="RefSeq" id="WP_143777273.1">
    <property type="nucleotide sequence ID" value="NZ_OZ260107.1"/>
</dbReference>
<organism evidence="2 3">
    <name type="scientific">Sphingorhabdus contaminans</name>
    <dbReference type="NCBI Taxonomy" id="1343899"/>
    <lineage>
        <taxon>Bacteria</taxon>
        <taxon>Pseudomonadati</taxon>
        <taxon>Pseudomonadota</taxon>
        <taxon>Alphaproteobacteria</taxon>
        <taxon>Sphingomonadales</taxon>
        <taxon>Sphingomonadaceae</taxon>
        <taxon>Sphingorhabdus</taxon>
    </lineage>
</organism>
<keyword evidence="3" id="KW-1185">Reference proteome</keyword>
<dbReference type="Proteomes" id="UP000320160">
    <property type="component" value="Unassembled WGS sequence"/>
</dbReference>
<sequence>MSPDAALVVFTSLGFASIFLALVIGITGHEPADLVTGIANMTPSARRQAQFEQLDYMTRIADEAIEARRLGKRAPFTQDSF</sequence>
<dbReference type="AlphaFoldDB" id="A0A553WBJ6"/>
<dbReference type="EMBL" id="VKKU01000002">
    <property type="protein sequence ID" value="TSB02053.1"/>
    <property type="molecule type" value="Genomic_DNA"/>
</dbReference>
<keyword evidence="1" id="KW-0472">Membrane</keyword>
<dbReference type="OrthoDB" id="7595445at2"/>
<evidence type="ECO:0000313" key="3">
    <source>
        <dbReference type="Proteomes" id="UP000320160"/>
    </source>
</evidence>
<evidence type="ECO:0000313" key="2">
    <source>
        <dbReference type="EMBL" id="TSB02053.1"/>
    </source>
</evidence>
<comment type="caution">
    <text evidence="2">The sequence shown here is derived from an EMBL/GenBank/DDBJ whole genome shotgun (WGS) entry which is preliminary data.</text>
</comment>
<protein>
    <submittedName>
        <fullName evidence="2">Uncharacterized protein</fullName>
    </submittedName>
</protein>
<proteinExistence type="predicted"/>
<evidence type="ECO:0000256" key="1">
    <source>
        <dbReference type="SAM" id="Phobius"/>
    </source>
</evidence>
<feature type="transmembrane region" description="Helical" evidence="1">
    <location>
        <begin position="6"/>
        <end position="26"/>
    </location>
</feature>